<evidence type="ECO:0000313" key="5">
    <source>
        <dbReference type="EMBL" id="MFH5208092.1"/>
    </source>
</evidence>
<organism evidence="6 8">
    <name type="scientific">Antrihabitans spumae</name>
    <dbReference type="NCBI Taxonomy" id="3373370"/>
    <lineage>
        <taxon>Bacteria</taxon>
        <taxon>Bacillati</taxon>
        <taxon>Actinomycetota</taxon>
        <taxon>Actinomycetes</taxon>
        <taxon>Mycobacteriales</taxon>
        <taxon>Nocardiaceae</taxon>
        <taxon>Antrihabitans</taxon>
    </lineage>
</organism>
<dbReference type="Gene3D" id="3.40.50.300">
    <property type="entry name" value="P-loop containing nucleotide triphosphate hydrolases"/>
    <property type="match status" value="1"/>
</dbReference>
<dbReference type="Proteomes" id="UP001609175">
    <property type="component" value="Unassembled WGS sequence"/>
</dbReference>
<evidence type="ECO:0000256" key="1">
    <source>
        <dbReference type="ARBA" id="ARBA00006611"/>
    </source>
</evidence>
<evidence type="ECO:0000256" key="3">
    <source>
        <dbReference type="ARBA" id="ARBA00022840"/>
    </source>
</evidence>
<evidence type="ECO:0000313" key="6">
    <source>
        <dbReference type="EMBL" id="MFH5232958.1"/>
    </source>
</evidence>
<dbReference type="RefSeq" id="WP_395113522.1">
    <property type="nucleotide sequence ID" value="NZ_JBIMSN010000181.1"/>
</dbReference>
<evidence type="ECO:0000256" key="2">
    <source>
        <dbReference type="ARBA" id="ARBA00022741"/>
    </source>
</evidence>
<dbReference type="InterPro" id="IPR027417">
    <property type="entry name" value="P-loop_NTPase"/>
</dbReference>
<evidence type="ECO:0000313" key="8">
    <source>
        <dbReference type="Proteomes" id="UP001609219"/>
    </source>
</evidence>
<dbReference type="PANTHER" id="PTHR30258:SF3">
    <property type="entry name" value="SLL1921 PROTEIN"/>
    <property type="match status" value="1"/>
</dbReference>
<protein>
    <submittedName>
        <fullName evidence="6">ATPase, T2SS/T4P/T4SS family</fullName>
    </submittedName>
</protein>
<reference evidence="7 8" key="1">
    <citation type="submission" date="2024-10" db="EMBL/GenBank/DDBJ databases">
        <authorList>
            <person name="Riesco R."/>
        </authorList>
    </citation>
    <scope>NUCLEOTIDE SEQUENCE [LARGE SCALE GENOMIC DNA]</scope>
    <source>
        <strain evidence="5 7">NCIMB 15449</strain>
        <strain evidence="6 8">NCIMB 15450</strain>
    </source>
</reference>
<proteinExistence type="inferred from homology"/>
<feature type="domain" description="Bacterial type II secretion system protein E" evidence="4">
    <location>
        <begin position="3"/>
        <end position="153"/>
    </location>
</feature>
<comment type="caution">
    <text evidence="6">The sequence shown here is derived from an EMBL/GenBank/DDBJ whole genome shotgun (WGS) entry which is preliminary data.</text>
</comment>
<dbReference type="Pfam" id="PF00437">
    <property type="entry name" value="T2SSE"/>
    <property type="match status" value="1"/>
</dbReference>
<dbReference type="EMBL" id="JBIMSN010000181">
    <property type="protein sequence ID" value="MFH5232958.1"/>
    <property type="molecule type" value="Genomic_DNA"/>
</dbReference>
<evidence type="ECO:0000259" key="4">
    <source>
        <dbReference type="Pfam" id="PF00437"/>
    </source>
</evidence>
<comment type="similarity">
    <text evidence="1">Belongs to the GSP E family.</text>
</comment>
<dbReference type="InterPro" id="IPR001482">
    <property type="entry name" value="T2SS/T4SS_dom"/>
</dbReference>
<gene>
    <name evidence="5" type="ORF">ACHIPZ_07685</name>
    <name evidence="6" type="ORF">ACHIRB_30985</name>
</gene>
<keyword evidence="3" id="KW-0067">ATP-binding</keyword>
<dbReference type="PANTHER" id="PTHR30258">
    <property type="entry name" value="TYPE II SECRETION SYSTEM PROTEIN GSPE-RELATED"/>
    <property type="match status" value="1"/>
</dbReference>
<dbReference type="Proteomes" id="UP001609219">
    <property type="component" value="Unassembled WGS sequence"/>
</dbReference>
<keyword evidence="2" id="KW-0547">Nucleotide-binding</keyword>
<name>A0ABW7KFE2_9NOCA</name>
<accession>A0ABW7KFE2</accession>
<keyword evidence="8" id="KW-1185">Reference proteome</keyword>
<sequence>MTIDTDRLTVTNPDIDTLLTTALSHHRSILVSGAMTAGKTTLLRHIASLLPTDARIGTVEHRPELCLDELPGRGSTVTTTAFGSNDDITRSLQRFTSHPVDYICLGDITGPEVLDLFAAQIATAAASLATIHATSARGAVDRLITLAMEGPDVDEAAAKRLISDHIDLIIHIDPSQGHGLVTGSATDRIVEIAWLFTHFDSTAELDLNYHYPFTFGDFTTQLDASPAPRLRDRPAPRDHVFGKTFARNLPVRTRKES</sequence>
<evidence type="ECO:0000313" key="7">
    <source>
        <dbReference type="Proteomes" id="UP001609175"/>
    </source>
</evidence>
<dbReference type="EMBL" id="JBIMSO010000035">
    <property type="protein sequence ID" value="MFH5208092.1"/>
    <property type="molecule type" value="Genomic_DNA"/>
</dbReference>
<dbReference type="SUPFAM" id="SSF52540">
    <property type="entry name" value="P-loop containing nucleoside triphosphate hydrolases"/>
    <property type="match status" value="1"/>
</dbReference>